<evidence type="ECO:0008006" key="3">
    <source>
        <dbReference type="Google" id="ProtNLM"/>
    </source>
</evidence>
<name>V9FPD7_PHYNI</name>
<proteinExistence type="predicted"/>
<dbReference type="Proteomes" id="UP000018721">
    <property type="component" value="Unassembled WGS sequence"/>
</dbReference>
<organism evidence="1 2">
    <name type="scientific">Phytophthora nicotianae P1569</name>
    <dbReference type="NCBI Taxonomy" id="1317065"/>
    <lineage>
        <taxon>Eukaryota</taxon>
        <taxon>Sar</taxon>
        <taxon>Stramenopiles</taxon>
        <taxon>Oomycota</taxon>
        <taxon>Peronosporomycetes</taxon>
        <taxon>Peronosporales</taxon>
        <taxon>Peronosporaceae</taxon>
        <taxon>Phytophthora</taxon>
    </lineage>
</organism>
<feature type="non-terminal residue" evidence="1">
    <location>
        <position position="118"/>
    </location>
</feature>
<reference evidence="1 2" key="1">
    <citation type="submission" date="2013-11" db="EMBL/GenBank/DDBJ databases">
        <title>The Genome Sequence of Phytophthora parasitica P1569.</title>
        <authorList>
            <consortium name="The Broad Institute Genomics Platform"/>
            <person name="Russ C."/>
            <person name="Tyler B."/>
            <person name="Panabieres F."/>
            <person name="Shan W."/>
            <person name="Tripathy S."/>
            <person name="Grunwald N."/>
            <person name="Machado M."/>
            <person name="Johnson C.S."/>
            <person name="Arredondo F."/>
            <person name="Hong C."/>
            <person name="Coffey M."/>
            <person name="Young S.K."/>
            <person name="Zeng Q."/>
            <person name="Gargeya S."/>
            <person name="Fitzgerald M."/>
            <person name="Abouelleil A."/>
            <person name="Alvarado L."/>
            <person name="Chapman S.B."/>
            <person name="Gainer-Dewar J."/>
            <person name="Goldberg J."/>
            <person name="Griggs A."/>
            <person name="Gujja S."/>
            <person name="Hansen M."/>
            <person name="Howarth C."/>
            <person name="Imamovic A."/>
            <person name="Ireland A."/>
            <person name="Larimer J."/>
            <person name="McCowan C."/>
            <person name="Murphy C."/>
            <person name="Pearson M."/>
            <person name="Poon T.W."/>
            <person name="Priest M."/>
            <person name="Roberts A."/>
            <person name="Saif S."/>
            <person name="Shea T."/>
            <person name="Sykes S."/>
            <person name="Wortman J."/>
            <person name="Nusbaum C."/>
            <person name="Birren B."/>
        </authorList>
    </citation>
    <scope>NUCLEOTIDE SEQUENCE [LARGE SCALE GENOMIC DNA]</scope>
    <source>
        <strain evidence="1 2">P1569</strain>
    </source>
</reference>
<protein>
    <recommendedName>
        <fullName evidence="3">HAT C-terminal dimerisation domain-containing protein</fullName>
    </recommendedName>
</protein>
<evidence type="ECO:0000313" key="1">
    <source>
        <dbReference type="EMBL" id="ETI52292.1"/>
    </source>
</evidence>
<dbReference type="EMBL" id="ANIZ01000828">
    <property type="protein sequence ID" value="ETI52292.1"/>
    <property type="molecule type" value="Genomic_DNA"/>
</dbReference>
<accession>V9FPD7</accession>
<gene>
    <name evidence="1" type="ORF">F443_04548</name>
</gene>
<keyword evidence="2" id="KW-1185">Reference proteome</keyword>
<dbReference type="HOGENOM" id="CLU_168002_0_0_1"/>
<evidence type="ECO:0000313" key="2">
    <source>
        <dbReference type="Proteomes" id="UP000018721"/>
    </source>
</evidence>
<dbReference type="AlphaFoldDB" id="V9FPD7"/>
<sequence length="118" mass="13267">MRSLVYCAHRLGNLTNGEIPASRSKRKRTAEELDQAIAKKARNRGSKYIEANWIPETSVVAERFFSMVKSSLGYLRKSMSASTLETIMFLKLSWDLVTLGSVSAAIENAKNTEWSNHN</sequence>
<comment type="caution">
    <text evidence="1">The sequence shown here is derived from an EMBL/GenBank/DDBJ whole genome shotgun (WGS) entry which is preliminary data.</text>
</comment>
<dbReference type="OrthoDB" id="129483at2759"/>